<reference evidence="1" key="1">
    <citation type="journal article" date="2022" name="bioRxiv">
        <title>Sequencing and chromosome-scale assembly of the giantPleurodeles waltlgenome.</title>
        <authorList>
            <person name="Brown T."/>
            <person name="Elewa A."/>
            <person name="Iarovenko S."/>
            <person name="Subramanian E."/>
            <person name="Araus A.J."/>
            <person name="Petzold A."/>
            <person name="Susuki M."/>
            <person name="Suzuki K.-i.T."/>
            <person name="Hayashi T."/>
            <person name="Toyoda A."/>
            <person name="Oliveira C."/>
            <person name="Osipova E."/>
            <person name="Leigh N.D."/>
            <person name="Simon A."/>
            <person name="Yun M.H."/>
        </authorList>
    </citation>
    <scope>NUCLEOTIDE SEQUENCE</scope>
    <source>
        <strain evidence="1">20211129_DDA</strain>
        <tissue evidence="1">Liver</tissue>
    </source>
</reference>
<feature type="non-terminal residue" evidence="1">
    <location>
        <position position="1"/>
    </location>
</feature>
<organism evidence="1 2">
    <name type="scientific">Pleurodeles waltl</name>
    <name type="common">Iberian ribbed newt</name>
    <dbReference type="NCBI Taxonomy" id="8319"/>
    <lineage>
        <taxon>Eukaryota</taxon>
        <taxon>Metazoa</taxon>
        <taxon>Chordata</taxon>
        <taxon>Craniata</taxon>
        <taxon>Vertebrata</taxon>
        <taxon>Euteleostomi</taxon>
        <taxon>Amphibia</taxon>
        <taxon>Batrachia</taxon>
        <taxon>Caudata</taxon>
        <taxon>Salamandroidea</taxon>
        <taxon>Salamandridae</taxon>
        <taxon>Pleurodelinae</taxon>
        <taxon>Pleurodeles</taxon>
    </lineage>
</organism>
<gene>
    <name evidence="1" type="ORF">NDU88_003385</name>
</gene>
<accession>A0AAV7L5W5</accession>
<evidence type="ECO:0000313" key="1">
    <source>
        <dbReference type="EMBL" id="KAJ1083225.1"/>
    </source>
</evidence>
<dbReference type="Proteomes" id="UP001066276">
    <property type="component" value="Chromosome 12"/>
</dbReference>
<keyword evidence="2" id="KW-1185">Reference proteome</keyword>
<evidence type="ECO:0000313" key="2">
    <source>
        <dbReference type="Proteomes" id="UP001066276"/>
    </source>
</evidence>
<protein>
    <submittedName>
        <fullName evidence="1">Uncharacterized protein</fullName>
    </submittedName>
</protein>
<name>A0AAV7L5W5_PLEWA</name>
<proteinExistence type="predicted"/>
<feature type="non-terminal residue" evidence="1">
    <location>
        <position position="68"/>
    </location>
</feature>
<comment type="caution">
    <text evidence="1">The sequence shown here is derived from an EMBL/GenBank/DDBJ whole genome shotgun (WGS) entry which is preliminary data.</text>
</comment>
<sequence>SVSIPQDVQLGGTVCRYTTGCAAGWYCLLVNHWLCSWAYSLSAYHWMCTWVVLSVGIPLDVQLGGTFC</sequence>
<dbReference type="EMBL" id="JANPWB010000016">
    <property type="protein sequence ID" value="KAJ1083225.1"/>
    <property type="molecule type" value="Genomic_DNA"/>
</dbReference>
<dbReference type="AlphaFoldDB" id="A0AAV7L5W5"/>